<dbReference type="GO" id="GO:0008270">
    <property type="term" value="F:zinc ion binding"/>
    <property type="evidence" value="ECO:0007669"/>
    <property type="project" value="InterPro"/>
</dbReference>
<protein>
    <recommendedName>
        <fullName evidence="8">Glutamate--tRNA ligase</fullName>
        <ecNumber evidence="8">6.1.1.17</ecNumber>
    </recommendedName>
    <alternativeName>
        <fullName evidence="8">Glutamyl-tRNA synthetase</fullName>
        <shortName evidence="8">GluRS</shortName>
    </alternativeName>
</protein>
<dbReference type="PROSITE" id="PS00178">
    <property type="entry name" value="AA_TRNA_LIGASE_I"/>
    <property type="match status" value="1"/>
</dbReference>
<comment type="catalytic activity">
    <reaction evidence="8">
        <text>tRNA(Glu) + L-glutamate + ATP = L-glutamyl-tRNA(Glu) + AMP + diphosphate</text>
        <dbReference type="Rhea" id="RHEA:23540"/>
        <dbReference type="Rhea" id="RHEA-COMP:9663"/>
        <dbReference type="Rhea" id="RHEA-COMP:9680"/>
        <dbReference type="ChEBI" id="CHEBI:29985"/>
        <dbReference type="ChEBI" id="CHEBI:30616"/>
        <dbReference type="ChEBI" id="CHEBI:33019"/>
        <dbReference type="ChEBI" id="CHEBI:78442"/>
        <dbReference type="ChEBI" id="CHEBI:78520"/>
        <dbReference type="ChEBI" id="CHEBI:456215"/>
        <dbReference type="EC" id="6.1.1.17"/>
    </reaction>
</comment>
<evidence type="ECO:0000313" key="11">
    <source>
        <dbReference type="EMBL" id="TXF88729.1"/>
    </source>
</evidence>
<dbReference type="InterPro" id="IPR049940">
    <property type="entry name" value="GluQ/Sye"/>
</dbReference>
<dbReference type="InterPro" id="IPR033910">
    <property type="entry name" value="GluRS_core"/>
</dbReference>
<accession>A0A5C7FMN0</accession>
<dbReference type="FunFam" id="3.40.50.620:FF:000127">
    <property type="entry name" value="Glutamate--tRNA ligase"/>
    <property type="match status" value="1"/>
</dbReference>
<evidence type="ECO:0000256" key="1">
    <source>
        <dbReference type="ARBA" id="ARBA00007894"/>
    </source>
</evidence>
<comment type="similarity">
    <text evidence="1 8">Belongs to the class-I aminoacyl-tRNA synthetase family. Glutamate--tRNA ligase type 1 subfamily.</text>
</comment>
<dbReference type="InterPro" id="IPR014729">
    <property type="entry name" value="Rossmann-like_a/b/a_fold"/>
</dbReference>
<evidence type="ECO:0000256" key="3">
    <source>
        <dbReference type="ARBA" id="ARBA00022598"/>
    </source>
</evidence>
<dbReference type="Gene3D" id="1.10.10.350">
    <property type="match status" value="1"/>
</dbReference>
<dbReference type="RefSeq" id="WP_147931332.1">
    <property type="nucleotide sequence ID" value="NZ_VOXD01000020.1"/>
</dbReference>
<dbReference type="NCBIfam" id="TIGR00464">
    <property type="entry name" value="gltX_bact"/>
    <property type="match status" value="1"/>
</dbReference>
<dbReference type="Gene3D" id="3.40.50.620">
    <property type="entry name" value="HUPs"/>
    <property type="match status" value="1"/>
</dbReference>
<dbReference type="PRINTS" id="PR00987">
    <property type="entry name" value="TRNASYNTHGLU"/>
</dbReference>
<dbReference type="SUPFAM" id="SSF52374">
    <property type="entry name" value="Nucleotidylyl transferase"/>
    <property type="match status" value="1"/>
</dbReference>
<comment type="subunit">
    <text evidence="8">Monomer.</text>
</comment>
<dbReference type="EMBL" id="VOXD01000020">
    <property type="protein sequence ID" value="TXF88729.1"/>
    <property type="molecule type" value="Genomic_DNA"/>
</dbReference>
<evidence type="ECO:0000256" key="8">
    <source>
        <dbReference type="HAMAP-Rule" id="MF_00022"/>
    </source>
</evidence>
<dbReference type="AlphaFoldDB" id="A0A5C7FMN0"/>
<dbReference type="GO" id="GO:0005524">
    <property type="term" value="F:ATP binding"/>
    <property type="evidence" value="ECO:0007669"/>
    <property type="project" value="UniProtKB-UniRule"/>
</dbReference>
<dbReference type="Gene3D" id="3.90.800.10">
    <property type="entry name" value="Glutamyl-tRNA Synthetase, Domain 3"/>
    <property type="match status" value="1"/>
</dbReference>
<comment type="caution">
    <text evidence="8">Lacks conserved residue(s) required for the propagation of feature annotation.</text>
</comment>
<evidence type="ECO:0000256" key="5">
    <source>
        <dbReference type="ARBA" id="ARBA00022840"/>
    </source>
</evidence>
<feature type="domain" description="Glutamyl/glutaminyl-tRNA synthetase class Ib catalytic" evidence="9">
    <location>
        <begin position="4"/>
        <end position="345"/>
    </location>
</feature>
<dbReference type="GO" id="GO:0006424">
    <property type="term" value="P:glutamyl-tRNA aminoacylation"/>
    <property type="evidence" value="ECO:0007669"/>
    <property type="project" value="UniProtKB-UniRule"/>
</dbReference>
<sequence>MNPVRVRFAPSPTGPLHIGGLRTALYNYLLARQTGGVFVLRIEDTDQKRYVEGAEDYIMEALEWCGISPDESPQKGGNYGPYRQSERRDIYAEYVKKLLANGSAYYAFDTEEELNNRREAEKEAGNHNFRYDASTRMSMRNSLSLKKAEVENLLSDGTPYVVRFRIDPGNTVNFSDSVREQVSFQTSELGDQVLMKADGLPTYHLANIVDDHLMEITHVIRGEEWLPSTALHVLLYRAFGWEDTMPTFAHLPLLLNPNGKGKLSKRDGAKFGFPVFPLRWEDKQKDEVAAGFREDGFLPEALVNFLAFLGWNPGTEQEIFSLEELIKAFDLERINKSGARFDIEKGRWFNQQYLIAKSEAELAPLVQSEFSKHDFELSSEKAAQIAGLLKERVHLLPEFFSNGSYFVAPVSAYDEKTIRKKWKPDNRAKFDILANVLAEHDDWTASSIKAAVVAFMEANELGFGAVLPIIRIALSGSVQGPDAFDMLEAIGQETAVQRLSDSYDLFTSIKEG</sequence>
<dbReference type="GO" id="GO:0004818">
    <property type="term" value="F:glutamate-tRNA ligase activity"/>
    <property type="evidence" value="ECO:0007669"/>
    <property type="project" value="UniProtKB-UniRule"/>
</dbReference>
<dbReference type="Proteomes" id="UP000321907">
    <property type="component" value="Unassembled WGS sequence"/>
</dbReference>
<feature type="domain" description="Aminoacyl-tRNA synthetase class I anticodon-binding" evidence="10">
    <location>
        <begin position="367"/>
        <end position="500"/>
    </location>
</feature>
<evidence type="ECO:0000256" key="2">
    <source>
        <dbReference type="ARBA" id="ARBA00022490"/>
    </source>
</evidence>
<dbReference type="InterPro" id="IPR020058">
    <property type="entry name" value="Glu/Gln-tRNA-synth_Ib_cat-dom"/>
</dbReference>
<dbReference type="HAMAP" id="MF_00022">
    <property type="entry name" value="Glu_tRNA_synth_type1"/>
    <property type="match status" value="1"/>
</dbReference>
<dbReference type="GO" id="GO:0005829">
    <property type="term" value="C:cytosol"/>
    <property type="evidence" value="ECO:0007669"/>
    <property type="project" value="TreeGrafter"/>
</dbReference>
<gene>
    <name evidence="8" type="primary">gltX</name>
    <name evidence="11" type="ORF">FUA23_13775</name>
</gene>
<organism evidence="11 12">
    <name type="scientific">Neolewinella aurantiaca</name>
    <dbReference type="NCBI Taxonomy" id="2602767"/>
    <lineage>
        <taxon>Bacteria</taxon>
        <taxon>Pseudomonadati</taxon>
        <taxon>Bacteroidota</taxon>
        <taxon>Saprospiria</taxon>
        <taxon>Saprospirales</taxon>
        <taxon>Lewinellaceae</taxon>
        <taxon>Neolewinella</taxon>
    </lineage>
</organism>
<comment type="caution">
    <text evidence="11">The sequence shown here is derived from an EMBL/GenBank/DDBJ whole genome shotgun (WGS) entry which is preliminary data.</text>
</comment>
<dbReference type="InterPro" id="IPR020751">
    <property type="entry name" value="aa-tRNA-synth_I_codon-bd_sub2"/>
</dbReference>
<dbReference type="InterPro" id="IPR004527">
    <property type="entry name" value="Glu-tRNA-ligase_bac/mito"/>
</dbReference>
<keyword evidence="4 8" id="KW-0547">Nucleotide-binding</keyword>
<keyword evidence="12" id="KW-1185">Reference proteome</keyword>
<keyword evidence="6 8" id="KW-0648">Protein biosynthesis</keyword>
<keyword evidence="5 8" id="KW-0067">ATP-binding</keyword>
<dbReference type="EC" id="6.1.1.17" evidence="8"/>
<evidence type="ECO:0000256" key="4">
    <source>
        <dbReference type="ARBA" id="ARBA00022741"/>
    </source>
</evidence>
<evidence type="ECO:0000259" key="9">
    <source>
        <dbReference type="Pfam" id="PF00749"/>
    </source>
</evidence>
<dbReference type="Pfam" id="PF19269">
    <property type="entry name" value="Anticodon_2"/>
    <property type="match status" value="1"/>
</dbReference>
<dbReference type="OrthoDB" id="9807503at2"/>
<dbReference type="CDD" id="cd00808">
    <property type="entry name" value="GluRS_core"/>
    <property type="match status" value="1"/>
</dbReference>
<keyword evidence="2 8" id="KW-0963">Cytoplasm</keyword>
<dbReference type="InterPro" id="IPR001412">
    <property type="entry name" value="aa-tRNA-synth_I_CS"/>
</dbReference>
<reference evidence="11 12" key="1">
    <citation type="submission" date="2019-08" db="EMBL/GenBank/DDBJ databases">
        <title>Lewinella sp. strain SSH13 Genome sequencing and assembly.</title>
        <authorList>
            <person name="Kim I."/>
        </authorList>
    </citation>
    <scope>NUCLEOTIDE SEQUENCE [LARGE SCALE GENOMIC DNA]</scope>
    <source>
        <strain evidence="11 12">SSH13</strain>
    </source>
</reference>
<dbReference type="InterPro" id="IPR045462">
    <property type="entry name" value="aa-tRNA-synth_I_cd-bd"/>
</dbReference>
<dbReference type="PANTHER" id="PTHR43311:SF2">
    <property type="entry name" value="GLUTAMATE--TRNA LIGASE, MITOCHONDRIAL-RELATED"/>
    <property type="match status" value="1"/>
</dbReference>
<evidence type="ECO:0000256" key="6">
    <source>
        <dbReference type="ARBA" id="ARBA00022917"/>
    </source>
</evidence>
<dbReference type="InterPro" id="IPR000924">
    <property type="entry name" value="Glu/Gln-tRNA-synth"/>
</dbReference>
<keyword evidence="3 8" id="KW-0436">Ligase</keyword>
<feature type="short sequence motif" description="'KMSKS' region" evidence="8">
    <location>
        <begin position="262"/>
        <end position="266"/>
    </location>
</feature>
<dbReference type="GO" id="GO:0000049">
    <property type="term" value="F:tRNA binding"/>
    <property type="evidence" value="ECO:0007669"/>
    <property type="project" value="InterPro"/>
</dbReference>
<evidence type="ECO:0000259" key="10">
    <source>
        <dbReference type="Pfam" id="PF19269"/>
    </source>
</evidence>
<feature type="short sequence motif" description="'HIGH' region" evidence="8">
    <location>
        <begin position="10"/>
        <end position="20"/>
    </location>
</feature>
<proteinExistence type="inferred from homology"/>
<dbReference type="InterPro" id="IPR020061">
    <property type="entry name" value="Glu_tRNA_lig_a-bdl"/>
</dbReference>
<dbReference type="InterPro" id="IPR008925">
    <property type="entry name" value="aa_tRNA-synth_I_cd-bd_sf"/>
</dbReference>
<dbReference type="SUPFAM" id="SSF48163">
    <property type="entry name" value="An anticodon-binding domain of class I aminoacyl-tRNA synthetases"/>
    <property type="match status" value="1"/>
</dbReference>
<keyword evidence="7 8" id="KW-0030">Aminoacyl-tRNA synthetase</keyword>
<evidence type="ECO:0000256" key="7">
    <source>
        <dbReference type="ARBA" id="ARBA00023146"/>
    </source>
</evidence>
<name>A0A5C7FMN0_9BACT</name>
<dbReference type="Pfam" id="PF00749">
    <property type="entry name" value="tRNA-synt_1c"/>
    <property type="match status" value="1"/>
</dbReference>
<dbReference type="PANTHER" id="PTHR43311">
    <property type="entry name" value="GLUTAMATE--TRNA LIGASE"/>
    <property type="match status" value="1"/>
</dbReference>
<feature type="binding site" evidence="8">
    <location>
        <position position="265"/>
    </location>
    <ligand>
        <name>ATP</name>
        <dbReference type="ChEBI" id="CHEBI:30616"/>
    </ligand>
</feature>
<comment type="subcellular location">
    <subcellularLocation>
        <location evidence="8">Cytoplasm</location>
    </subcellularLocation>
</comment>
<dbReference type="Gene3D" id="1.10.1160.10">
    <property type="entry name" value="Glutamyl-trna Synthetase, Domain 2"/>
    <property type="match status" value="1"/>
</dbReference>
<comment type="function">
    <text evidence="8">Catalyzes the attachment of glutamate to tRNA(Glu) in a two-step reaction: glutamate is first activated by ATP to form Glu-AMP and then transferred to the acceptor end of tRNA(Glu).</text>
</comment>
<evidence type="ECO:0000313" key="12">
    <source>
        <dbReference type="Proteomes" id="UP000321907"/>
    </source>
</evidence>